<evidence type="ECO:0000256" key="4">
    <source>
        <dbReference type="ARBA" id="ARBA00023014"/>
    </source>
</evidence>
<evidence type="ECO:0000313" key="8">
    <source>
        <dbReference type="Proteomes" id="UP001153642"/>
    </source>
</evidence>
<proteinExistence type="predicted"/>
<dbReference type="PROSITE" id="PS51296">
    <property type="entry name" value="RIESKE"/>
    <property type="match status" value="1"/>
</dbReference>
<sequence>MKHLLYFVFALTLLTACSSDDSFDNNPYLAEPSFSYNINLNLPKYAGLANPGSAVFVNEPNVGIKGVFVYHYGSGSYLAWEASCPNHAPSNCSTMELNTPLVECNCEGYTYELLTGSITEYDGEDKVYPLQAYRVSANGSNIRIYN</sequence>
<evidence type="ECO:0000313" key="7">
    <source>
        <dbReference type="EMBL" id="MDG3586529.1"/>
    </source>
</evidence>
<dbReference type="EMBL" id="JAPMUA010000004">
    <property type="protein sequence ID" value="MDG3586529.1"/>
    <property type="molecule type" value="Genomic_DNA"/>
</dbReference>
<feature type="signal peptide" evidence="5">
    <location>
        <begin position="1"/>
        <end position="18"/>
    </location>
</feature>
<keyword evidence="5" id="KW-0732">Signal</keyword>
<dbReference type="InterPro" id="IPR036922">
    <property type="entry name" value="Rieske_2Fe-2S_sf"/>
</dbReference>
<keyword evidence="3" id="KW-0408">Iron</keyword>
<reference evidence="7" key="1">
    <citation type="submission" date="2022-11" db="EMBL/GenBank/DDBJ databases">
        <title>High-quality draft genome sequence of Galbibacter sp. strain CMA-7.</title>
        <authorList>
            <person name="Wei L."/>
            <person name="Dong C."/>
            <person name="Shao Z."/>
        </authorList>
    </citation>
    <scope>NUCLEOTIDE SEQUENCE</scope>
    <source>
        <strain evidence="7">CMA-7</strain>
    </source>
</reference>
<dbReference type="PROSITE" id="PS51257">
    <property type="entry name" value="PROKAR_LIPOPROTEIN"/>
    <property type="match status" value="1"/>
</dbReference>
<evidence type="ECO:0000256" key="3">
    <source>
        <dbReference type="ARBA" id="ARBA00023004"/>
    </source>
</evidence>
<organism evidence="7 8">
    <name type="scientific">Galbibacter pacificus</name>
    <dbReference type="NCBI Taxonomy" id="2996052"/>
    <lineage>
        <taxon>Bacteria</taxon>
        <taxon>Pseudomonadati</taxon>
        <taxon>Bacteroidota</taxon>
        <taxon>Flavobacteriia</taxon>
        <taxon>Flavobacteriales</taxon>
        <taxon>Flavobacteriaceae</taxon>
        <taxon>Galbibacter</taxon>
    </lineage>
</organism>
<dbReference type="Proteomes" id="UP001153642">
    <property type="component" value="Unassembled WGS sequence"/>
</dbReference>
<keyword evidence="4" id="KW-0411">Iron-sulfur</keyword>
<name>A0ABT6FTD5_9FLAO</name>
<dbReference type="Gene3D" id="2.102.10.10">
    <property type="entry name" value="Rieske [2Fe-2S] iron-sulphur domain"/>
    <property type="match status" value="1"/>
</dbReference>
<accession>A0ABT6FTD5</accession>
<evidence type="ECO:0000256" key="2">
    <source>
        <dbReference type="ARBA" id="ARBA00022723"/>
    </source>
</evidence>
<evidence type="ECO:0000259" key="6">
    <source>
        <dbReference type="PROSITE" id="PS51296"/>
    </source>
</evidence>
<keyword evidence="1" id="KW-0001">2Fe-2S</keyword>
<dbReference type="InterPro" id="IPR017941">
    <property type="entry name" value="Rieske_2Fe-2S"/>
</dbReference>
<gene>
    <name evidence="7" type="ORF">OSR52_11690</name>
</gene>
<dbReference type="RefSeq" id="WP_277900262.1">
    <property type="nucleotide sequence ID" value="NZ_JAPMUA010000004.1"/>
</dbReference>
<feature type="chain" id="PRO_5046036896" description="Rieske domain-containing protein" evidence="5">
    <location>
        <begin position="19"/>
        <end position="146"/>
    </location>
</feature>
<evidence type="ECO:0000256" key="1">
    <source>
        <dbReference type="ARBA" id="ARBA00022714"/>
    </source>
</evidence>
<keyword evidence="2" id="KW-0479">Metal-binding</keyword>
<dbReference type="SUPFAM" id="SSF50022">
    <property type="entry name" value="ISP domain"/>
    <property type="match status" value="1"/>
</dbReference>
<keyword evidence="8" id="KW-1185">Reference proteome</keyword>
<protein>
    <recommendedName>
        <fullName evidence="6">Rieske domain-containing protein</fullName>
    </recommendedName>
</protein>
<evidence type="ECO:0000256" key="5">
    <source>
        <dbReference type="SAM" id="SignalP"/>
    </source>
</evidence>
<comment type="caution">
    <text evidence="7">The sequence shown here is derived from an EMBL/GenBank/DDBJ whole genome shotgun (WGS) entry which is preliminary data.</text>
</comment>
<feature type="domain" description="Rieske" evidence="6">
    <location>
        <begin position="52"/>
        <end position="144"/>
    </location>
</feature>